<dbReference type="AlphaFoldDB" id="A0A6J1QNM8"/>
<protein>
    <submittedName>
        <fullName evidence="3">Uncharacterized protein LOC112462147</fullName>
    </submittedName>
</protein>
<evidence type="ECO:0000313" key="2">
    <source>
        <dbReference type="Proteomes" id="UP000504618"/>
    </source>
</evidence>
<gene>
    <name evidence="3" type="primary">LOC112462147</name>
</gene>
<evidence type="ECO:0000256" key="1">
    <source>
        <dbReference type="SAM" id="MobiDB-lite"/>
    </source>
</evidence>
<evidence type="ECO:0000313" key="3">
    <source>
        <dbReference type="RefSeq" id="XP_024883543.1"/>
    </source>
</evidence>
<dbReference type="Proteomes" id="UP000504618">
    <property type="component" value="Unplaced"/>
</dbReference>
<sequence>MTVTADLIPLLDDVGRTNRISPRGRGRHVRRGRNMQRAAFEDIQRLSQNAGQAGRGRRSRGRPPSRRGRRGRLARRPHLIREETVNTDEEERTQELIAHVEPIENERNEIINEETVNTDEEERTQELIAHIEPIGNERNEIINEETARIEEIRRSEDMLLTRANEMIARIDEENRRSEDMLLTRANEMIARIDSILSESERNGIVMNNEDECIFDIPEDDYGALGFDDEQNDFTFSSCSVRSGVRVKRTGCVLYVPEYTCYS</sequence>
<dbReference type="RefSeq" id="XP_024883543.1">
    <property type="nucleotide sequence ID" value="XM_025027775.1"/>
</dbReference>
<accession>A0A6J1QNM8</accession>
<feature type="region of interest" description="Disordered" evidence="1">
    <location>
        <begin position="46"/>
        <end position="76"/>
    </location>
</feature>
<reference evidence="3" key="1">
    <citation type="submission" date="2025-08" db="UniProtKB">
        <authorList>
            <consortium name="RefSeq"/>
        </authorList>
    </citation>
    <scope>IDENTIFICATION</scope>
    <source>
        <tissue evidence="3">Whole body</tissue>
    </source>
</reference>
<name>A0A6J1QNM8_9HYME</name>
<organism evidence="2 3">
    <name type="scientific">Temnothorax curvispinosus</name>
    <dbReference type="NCBI Taxonomy" id="300111"/>
    <lineage>
        <taxon>Eukaryota</taxon>
        <taxon>Metazoa</taxon>
        <taxon>Ecdysozoa</taxon>
        <taxon>Arthropoda</taxon>
        <taxon>Hexapoda</taxon>
        <taxon>Insecta</taxon>
        <taxon>Pterygota</taxon>
        <taxon>Neoptera</taxon>
        <taxon>Endopterygota</taxon>
        <taxon>Hymenoptera</taxon>
        <taxon>Apocrita</taxon>
        <taxon>Aculeata</taxon>
        <taxon>Formicoidea</taxon>
        <taxon>Formicidae</taxon>
        <taxon>Myrmicinae</taxon>
        <taxon>Temnothorax</taxon>
    </lineage>
</organism>
<dbReference type="GeneID" id="112462147"/>
<keyword evidence="2" id="KW-1185">Reference proteome</keyword>
<feature type="non-terminal residue" evidence="3">
    <location>
        <position position="262"/>
    </location>
</feature>
<proteinExistence type="predicted"/>
<feature type="compositionally biased region" description="Basic residues" evidence="1">
    <location>
        <begin position="55"/>
        <end position="76"/>
    </location>
</feature>